<dbReference type="Pfam" id="PF03564">
    <property type="entry name" value="DUF1759"/>
    <property type="match status" value="1"/>
</dbReference>
<evidence type="ECO:0000313" key="2">
    <source>
        <dbReference type="EMBL" id="KAK3509818.1"/>
    </source>
</evidence>
<dbReference type="PANTHER" id="PTHR47331">
    <property type="entry name" value="PHD-TYPE DOMAIN-CONTAINING PROTEIN"/>
    <property type="match status" value="1"/>
</dbReference>
<dbReference type="AlphaFoldDB" id="A0AAE0PX67"/>
<protein>
    <submittedName>
        <fullName evidence="2">Uncharacterized protein</fullName>
    </submittedName>
</protein>
<gene>
    <name evidence="2" type="ORF">QTP70_012157</name>
</gene>
<comment type="caution">
    <text evidence="2">The sequence shown here is derived from an EMBL/GenBank/DDBJ whole genome shotgun (WGS) entry which is preliminary data.</text>
</comment>
<dbReference type="InterPro" id="IPR005312">
    <property type="entry name" value="DUF1759"/>
</dbReference>
<evidence type="ECO:0000256" key="1">
    <source>
        <dbReference type="SAM" id="MobiDB-lite"/>
    </source>
</evidence>
<keyword evidence="3" id="KW-1185">Reference proteome</keyword>
<feature type="region of interest" description="Disordered" evidence="1">
    <location>
        <begin position="1"/>
        <end position="25"/>
    </location>
</feature>
<dbReference type="EMBL" id="JAUCMX010000026">
    <property type="protein sequence ID" value="KAK3509818.1"/>
    <property type="molecule type" value="Genomic_DNA"/>
</dbReference>
<sequence length="222" mass="24940">MPYKRGAQPPVGHHPDIPGSSQYSTTLYEHPREPFTYPAQVRSQSKQTIGPSMAHRAPYSWNMNPAGQQTTYCGPMPTIPDFSTKNPGEFTWLRIDLGNLLPPDATELFKYQILLDHLRLDEACLVADSYLNSSTPYSDTKAVVNERFGQPHKLALKKIARVMDFPDIRQGDTEAFVNFALQIRALVGMLETLGDEDEAELQYGSHVERLLSNLPAEMRSGF</sequence>
<reference evidence="2" key="1">
    <citation type="submission" date="2023-06" db="EMBL/GenBank/DDBJ databases">
        <title>Male Hemibagrus guttatus genome.</title>
        <authorList>
            <person name="Bian C."/>
        </authorList>
    </citation>
    <scope>NUCLEOTIDE SEQUENCE</scope>
    <source>
        <strain evidence="2">Male_cb2023</strain>
        <tissue evidence="2">Muscle</tissue>
    </source>
</reference>
<name>A0AAE0PX67_9TELE</name>
<proteinExistence type="predicted"/>
<accession>A0AAE0PX67</accession>
<dbReference type="Proteomes" id="UP001274896">
    <property type="component" value="Unassembled WGS sequence"/>
</dbReference>
<evidence type="ECO:0000313" key="3">
    <source>
        <dbReference type="Proteomes" id="UP001274896"/>
    </source>
</evidence>
<organism evidence="2 3">
    <name type="scientific">Hemibagrus guttatus</name>
    <dbReference type="NCBI Taxonomy" id="175788"/>
    <lineage>
        <taxon>Eukaryota</taxon>
        <taxon>Metazoa</taxon>
        <taxon>Chordata</taxon>
        <taxon>Craniata</taxon>
        <taxon>Vertebrata</taxon>
        <taxon>Euteleostomi</taxon>
        <taxon>Actinopterygii</taxon>
        <taxon>Neopterygii</taxon>
        <taxon>Teleostei</taxon>
        <taxon>Ostariophysi</taxon>
        <taxon>Siluriformes</taxon>
        <taxon>Bagridae</taxon>
        <taxon>Hemibagrus</taxon>
    </lineage>
</organism>
<dbReference type="PANTHER" id="PTHR47331:SF5">
    <property type="entry name" value="RIBONUCLEASE H"/>
    <property type="match status" value="1"/>
</dbReference>